<reference evidence="1" key="1">
    <citation type="journal article" date="2013" name="Genome Biol.">
        <title>Reference genomes and transcriptomes of Nicotiana sylvestris and Nicotiana tomentosiformis.</title>
        <authorList>
            <person name="Sierro N."/>
            <person name="Battey J.N."/>
            <person name="Ouadi S."/>
            <person name="Bovet L."/>
            <person name="Goepfert S."/>
            <person name="Bakaher N."/>
            <person name="Peitsch M.C."/>
            <person name="Ivanov N.V."/>
        </authorList>
    </citation>
    <scope>NUCLEOTIDE SEQUENCE [LARGE SCALE GENOMIC DNA]</scope>
</reference>
<evidence type="ECO:0000313" key="2">
    <source>
        <dbReference type="RefSeq" id="XP_009768659.1"/>
    </source>
</evidence>
<dbReference type="RefSeq" id="XP_009768659.1">
    <property type="nucleotide sequence ID" value="XM_009770357.1"/>
</dbReference>
<name>A0A1U7W202_NICSY</name>
<proteinExistence type="predicted"/>
<gene>
    <name evidence="2" type="primary">LOC104219653</name>
</gene>
<dbReference type="Proteomes" id="UP000189701">
    <property type="component" value="Unplaced"/>
</dbReference>
<sequence length="141" mass="15873">MLCTKPDHPLLQLLIKKLASALIRCFPLEAMDILFYPSNGLPILKKDSNSAIARELFCLSADEAALSLYHVISSVNADHIVEDLAVIFDCKVETPPFVLGYIWEQNTKNLALGKVSLTDVKTDLLQERSCTFLWEEDYTNQ</sequence>
<reference evidence="2" key="2">
    <citation type="submission" date="2025-08" db="UniProtKB">
        <authorList>
            <consortium name="RefSeq"/>
        </authorList>
    </citation>
    <scope>IDENTIFICATION</scope>
    <source>
        <tissue evidence="2">Leaf</tissue>
    </source>
</reference>
<protein>
    <submittedName>
        <fullName evidence="2">Uncharacterized protein LOC104219653</fullName>
    </submittedName>
</protein>
<organism evidence="1 2">
    <name type="scientific">Nicotiana sylvestris</name>
    <name type="common">Wood tobacco</name>
    <name type="synonym">South American tobacco</name>
    <dbReference type="NCBI Taxonomy" id="4096"/>
    <lineage>
        <taxon>Eukaryota</taxon>
        <taxon>Viridiplantae</taxon>
        <taxon>Streptophyta</taxon>
        <taxon>Embryophyta</taxon>
        <taxon>Tracheophyta</taxon>
        <taxon>Spermatophyta</taxon>
        <taxon>Magnoliopsida</taxon>
        <taxon>eudicotyledons</taxon>
        <taxon>Gunneridae</taxon>
        <taxon>Pentapetalae</taxon>
        <taxon>asterids</taxon>
        <taxon>lamiids</taxon>
        <taxon>Solanales</taxon>
        <taxon>Solanaceae</taxon>
        <taxon>Nicotianoideae</taxon>
        <taxon>Nicotianeae</taxon>
        <taxon>Nicotiana</taxon>
    </lineage>
</organism>
<dbReference type="AlphaFoldDB" id="A0A1U7W202"/>
<evidence type="ECO:0000313" key="1">
    <source>
        <dbReference type="Proteomes" id="UP000189701"/>
    </source>
</evidence>
<accession>A0A1U7W202</accession>
<keyword evidence="1" id="KW-1185">Reference proteome</keyword>